<accession>A0ACC4DGY5</accession>
<dbReference type="Proteomes" id="UP001638806">
    <property type="component" value="Unassembled WGS sequence"/>
</dbReference>
<dbReference type="EMBL" id="JBGNUJ010000010">
    <property type="protein sequence ID" value="KAL3955585.1"/>
    <property type="molecule type" value="Genomic_DNA"/>
</dbReference>
<reference evidence="1" key="1">
    <citation type="submission" date="2024-12" db="EMBL/GenBank/DDBJ databases">
        <title>Comparative genomics and development of molecular markers within Purpureocillium lilacinum and among Purpureocillium species.</title>
        <authorList>
            <person name="Yeh Z.-Y."/>
            <person name="Ni N.-T."/>
            <person name="Lo P.-H."/>
            <person name="Mushyakhwo K."/>
            <person name="Lin C.-F."/>
            <person name="Nai Y.-S."/>
        </authorList>
    </citation>
    <scope>NUCLEOTIDE SEQUENCE</scope>
    <source>
        <strain evidence="1">NCHU-NPUST-175</strain>
    </source>
</reference>
<organism evidence="1 2">
    <name type="scientific">Purpureocillium lilacinum</name>
    <name type="common">Paecilomyces lilacinus</name>
    <dbReference type="NCBI Taxonomy" id="33203"/>
    <lineage>
        <taxon>Eukaryota</taxon>
        <taxon>Fungi</taxon>
        <taxon>Dikarya</taxon>
        <taxon>Ascomycota</taxon>
        <taxon>Pezizomycotina</taxon>
        <taxon>Sordariomycetes</taxon>
        <taxon>Hypocreomycetidae</taxon>
        <taxon>Hypocreales</taxon>
        <taxon>Ophiocordycipitaceae</taxon>
        <taxon>Purpureocillium</taxon>
    </lineage>
</organism>
<protein>
    <submittedName>
        <fullName evidence="1">Uncharacterized protein</fullName>
    </submittedName>
</protein>
<keyword evidence="2" id="KW-1185">Reference proteome</keyword>
<evidence type="ECO:0000313" key="2">
    <source>
        <dbReference type="Proteomes" id="UP001638806"/>
    </source>
</evidence>
<comment type="caution">
    <text evidence="1">The sequence shown here is derived from an EMBL/GenBank/DDBJ whole genome shotgun (WGS) entry which is preliminary data.</text>
</comment>
<evidence type="ECO:0000313" key="1">
    <source>
        <dbReference type="EMBL" id="KAL3955585.1"/>
    </source>
</evidence>
<name>A0ACC4DGY5_PURLI</name>
<proteinExistence type="predicted"/>
<gene>
    <name evidence="1" type="ORF">ACCO45_011148</name>
</gene>
<sequence>MLQIRIPPQVRLLQHLCRDKWHEWMYIPPVFRAGCLKLVLMVDVRSMCLYQTLVGHVALSRQRYLTVAVLQVRHIFVAVGPGHGPIRGEILHETSREPLGRFAALQARMTGAEGAHEVKMLAIGAPCRDGRPHREDASSDACADKGSREAQGQEGAKADIATGSRAARAARTAARGQEGLLPGREVRGREDGELTPKYLCKYRQHDSTGHEPRLPEQWTDPIICRHDGPQVARLVAPTIRLSPVGKNVGETMHDSTATAHARDGRRLHGQRDTPS</sequence>